<keyword evidence="2" id="KW-0597">Phosphoprotein</keyword>
<feature type="compositionally biased region" description="Polar residues" evidence="3">
    <location>
        <begin position="872"/>
        <end position="890"/>
    </location>
</feature>
<feature type="region of interest" description="Disordered" evidence="3">
    <location>
        <begin position="1"/>
        <end position="20"/>
    </location>
</feature>
<feature type="compositionally biased region" description="Basic and acidic residues" evidence="3">
    <location>
        <begin position="509"/>
        <end position="530"/>
    </location>
</feature>
<feature type="compositionally biased region" description="Basic and acidic residues" evidence="3">
    <location>
        <begin position="458"/>
        <end position="478"/>
    </location>
</feature>
<sequence>MMERTGRGSLASSIVTSKTAKGDGQPLIPMNLFAAWDVDRTPPNCVPRLCSLTLSRLTILKPLGSDISSITLAVKMQSSKRTLRSNEIMLPAGGGLLDTELELRFALQYPHYLKQWEAGNRLQVMLQRRKRYKNRTILGYKTLCSNTINMVAAVQRQMDMELELYGEATSTSGKETVAPLARLQVQSLSSQPVDHEEAAERLKTLSLGDGAVQATAATLLSGSPAVLLSTTKSRTNPSTLSLSHPLVLERGSVGGMRSGFVRYEDEDDDDFSSNDDGGSDSDQTAGLVVGAGGGAGGVGVGGVVGSGVDRRSGRINKALLQNRGKILPSNARQRNLKQKFVALLKRFKITEDLQGLENEADEDPTKLTGADLEMDAGDIEDLIDELEDLSDSGPEMDTLSVTSTPKPSLRPFFASSRSLLAPDLNSNPSAFNFPTTGTFFNEKAAATITSSGLSSGGRRLERHYSDESSKRADSDSTHADSMWTDQDRESDTPTAPSAHCPSHFASATNDDKTKNEKEVRRSRLFNRERSGPSLSSISSGSFAPSPCSGTSNSQQQTQQKEATKKGSSAQGASTNFSTTTVKDKSNESSPRKILLEQLVRCMPADDALPDHVIMVSGADLQGCNLAGRLAERQQRAVCTGGVADVRATIACLVSKIQKFCNCSAKPPPPIKVVLMGPDSYVNAVLRCYVEQFSSKPPDWKNYLKFYIVPLVTNSGSASSGGNNSSGIGTGGSNNTLSRYLASLDRYYNVNFVSDSWREALDRPVEKMLAATTNGNDAMGTCSTPGVTTPSKIDVQEVIHRLGRYLTSNGCCVQVPIAEAMITYREPNSEEESTQVFIPFVSEVRIGFAESAAAVMAAAAAMTPGSVEMEDGQQLSNTGATSGPLSGSPPHQSAGMLTVNAAIQAGSSIEREQRDNKDRTGGRTTPPSSPNISSIHGQREMFTPGAESVELQVDYWLSGASAAAAAAAASATARESIASAAAISLATMAQAVKREKPGPAEQSSVKYTVKAGFRWIVVQRLPHSNVSSSATASSGSDASSLFTMTFGLKEKKQKIMRLGKKKEKEKESESKSQVVEGINRLVCQAKTHHSLLKVVIDGVEWNNVKFFQLSSQWQTHIRHFPVALFTESIL</sequence>
<dbReference type="InterPro" id="IPR057541">
    <property type="entry name" value="PACS1/2_N"/>
</dbReference>
<feature type="region of interest" description="Disordered" evidence="3">
    <location>
        <begin position="905"/>
        <end position="936"/>
    </location>
</feature>
<evidence type="ECO:0008006" key="8">
    <source>
        <dbReference type="Google" id="ProtNLM"/>
    </source>
</evidence>
<proteinExistence type="inferred from homology"/>
<feature type="compositionally biased region" description="Polar residues" evidence="3">
    <location>
        <begin position="10"/>
        <end position="19"/>
    </location>
</feature>
<feature type="compositionally biased region" description="Acidic residues" evidence="3">
    <location>
        <begin position="264"/>
        <end position="279"/>
    </location>
</feature>
<evidence type="ECO:0000256" key="1">
    <source>
        <dbReference type="ARBA" id="ARBA00008590"/>
    </source>
</evidence>
<feature type="domain" description="Phosphofurin acidic cluster sorting protein 1/2 C-terminal" evidence="4">
    <location>
        <begin position="594"/>
        <end position="1126"/>
    </location>
</feature>
<comment type="caution">
    <text evidence="6">The sequence shown here is derived from an EMBL/GenBank/DDBJ whole genome shotgun (WGS) entry which is preliminary data.</text>
</comment>
<protein>
    <recommendedName>
        <fullName evidence="8">Phosphofurin acidic cluster sorting protein 2</fullName>
    </recommendedName>
</protein>
<feature type="region of interest" description="Disordered" evidence="3">
    <location>
        <begin position="866"/>
        <end position="893"/>
    </location>
</feature>
<evidence type="ECO:0000256" key="2">
    <source>
        <dbReference type="ARBA" id="ARBA00022553"/>
    </source>
</evidence>
<evidence type="ECO:0000256" key="3">
    <source>
        <dbReference type="SAM" id="MobiDB-lite"/>
    </source>
</evidence>
<reference evidence="6 7" key="1">
    <citation type="submission" date="2022-05" db="EMBL/GenBank/DDBJ databases">
        <title>A multi-omics perspective on studying reproductive biology in Daphnia sinensis.</title>
        <authorList>
            <person name="Jia J."/>
        </authorList>
    </citation>
    <scope>NUCLEOTIDE SEQUENCE [LARGE SCALE GENOMIC DNA]</scope>
    <source>
        <strain evidence="6 7">WSL</strain>
    </source>
</reference>
<evidence type="ECO:0000313" key="7">
    <source>
        <dbReference type="Proteomes" id="UP000820818"/>
    </source>
</evidence>
<organism evidence="6 7">
    <name type="scientific">Daphnia sinensis</name>
    <dbReference type="NCBI Taxonomy" id="1820382"/>
    <lineage>
        <taxon>Eukaryota</taxon>
        <taxon>Metazoa</taxon>
        <taxon>Ecdysozoa</taxon>
        <taxon>Arthropoda</taxon>
        <taxon>Crustacea</taxon>
        <taxon>Branchiopoda</taxon>
        <taxon>Diplostraca</taxon>
        <taxon>Cladocera</taxon>
        <taxon>Anomopoda</taxon>
        <taxon>Daphniidae</taxon>
        <taxon>Daphnia</taxon>
        <taxon>Daphnia similis group</taxon>
    </lineage>
</organism>
<accession>A0AAD5LP74</accession>
<dbReference type="GO" id="GO:0072659">
    <property type="term" value="P:protein localization to plasma membrane"/>
    <property type="evidence" value="ECO:0007669"/>
    <property type="project" value="TreeGrafter"/>
</dbReference>
<name>A0AAD5LP74_9CRUS</name>
<evidence type="ECO:0000259" key="5">
    <source>
        <dbReference type="Pfam" id="PF25332"/>
    </source>
</evidence>
<dbReference type="Pfam" id="PF10254">
    <property type="entry name" value="Pacs-1"/>
    <property type="match status" value="1"/>
</dbReference>
<dbReference type="PANTHER" id="PTHR13280:SF17">
    <property type="entry name" value="KRUEPPEL TARGET AT 95D, ISOFORM A"/>
    <property type="match status" value="1"/>
</dbReference>
<feature type="compositionally biased region" description="Polar residues" evidence="3">
    <location>
        <begin position="566"/>
        <end position="580"/>
    </location>
</feature>
<dbReference type="Proteomes" id="UP000820818">
    <property type="component" value="Linkage Group LG1"/>
</dbReference>
<feature type="region of interest" description="Disordered" evidence="3">
    <location>
        <begin position="263"/>
        <end position="287"/>
    </location>
</feature>
<feature type="compositionally biased region" description="Basic and acidic residues" evidence="3">
    <location>
        <begin position="908"/>
        <end position="920"/>
    </location>
</feature>
<feature type="domain" description="Phosphofurin acidic cluster sorting protein 1/2 N-terminal C2" evidence="5">
    <location>
        <begin position="28"/>
        <end position="194"/>
    </location>
</feature>
<dbReference type="AlphaFoldDB" id="A0AAD5LP74"/>
<dbReference type="EMBL" id="WJBH02000001">
    <property type="protein sequence ID" value="KAI9565898.1"/>
    <property type="molecule type" value="Genomic_DNA"/>
</dbReference>
<dbReference type="Pfam" id="PF25332">
    <property type="entry name" value="C2_PACS_N"/>
    <property type="match status" value="1"/>
</dbReference>
<feature type="compositionally biased region" description="Low complexity" evidence="3">
    <location>
        <begin position="531"/>
        <end position="560"/>
    </location>
</feature>
<keyword evidence="7" id="KW-1185">Reference proteome</keyword>
<gene>
    <name evidence="6" type="ORF">GHT06_009696</name>
</gene>
<evidence type="ECO:0000259" key="4">
    <source>
        <dbReference type="Pfam" id="PF10254"/>
    </source>
</evidence>
<dbReference type="PANTHER" id="PTHR13280">
    <property type="entry name" value="PHOSPHOFURIN ACIDIC CLUSTER SORTING PROTEIN"/>
    <property type="match status" value="1"/>
</dbReference>
<dbReference type="InterPro" id="IPR019381">
    <property type="entry name" value="PACS1/2_C"/>
</dbReference>
<comment type="similarity">
    <text evidence="1">Belongs to the PACS family.</text>
</comment>
<feature type="region of interest" description="Disordered" evidence="3">
    <location>
        <begin position="450"/>
        <end position="589"/>
    </location>
</feature>
<evidence type="ECO:0000313" key="6">
    <source>
        <dbReference type="EMBL" id="KAI9565898.1"/>
    </source>
</evidence>